<sequence>MTDPAPGPAGRPTGFARVWEAGRIGAPTRGAAWARGAVTLLFTVVSTAGVSIGWAHATYAGSFAVAGVALVVVASSITMVLTLYWLHGSFGQVLCGFLLLLFCMIAGGFAVSNALFAARGEVSSGVITGYTHRTTLRTSWDACRVRLDSGAAVDREIRCGRPKVGKHVTVTQDPSGLAAPAFSDRTDASPVLPAIVGGAFVLLAGTVLRATATGERYRLTGTASPAQAPNPGYYPRRLASPGYGSRATS</sequence>
<evidence type="ECO:0000313" key="3">
    <source>
        <dbReference type="EMBL" id="SFF42733.1"/>
    </source>
</evidence>
<dbReference type="RefSeq" id="WP_093715459.1">
    <property type="nucleotide sequence ID" value="NZ_FONG01000014.1"/>
</dbReference>
<keyword evidence="2" id="KW-0472">Membrane</keyword>
<dbReference type="EMBL" id="FONG01000014">
    <property type="protein sequence ID" value="SFF42733.1"/>
    <property type="molecule type" value="Genomic_DNA"/>
</dbReference>
<keyword evidence="4" id="KW-1185">Reference proteome</keyword>
<proteinExistence type="predicted"/>
<evidence type="ECO:0000256" key="1">
    <source>
        <dbReference type="SAM" id="MobiDB-lite"/>
    </source>
</evidence>
<dbReference type="AlphaFoldDB" id="A0A1I2IM69"/>
<protein>
    <submittedName>
        <fullName evidence="3">Uncharacterized protein</fullName>
    </submittedName>
</protein>
<reference evidence="3 4" key="1">
    <citation type="submission" date="2016-10" db="EMBL/GenBank/DDBJ databases">
        <authorList>
            <person name="de Groot N.N."/>
        </authorList>
    </citation>
    <scope>NUCLEOTIDE SEQUENCE [LARGE SCALE GENOMIC DNA]</scope>
    <source>
        <strain evidence="3 4">CGMCC 4.3510</strain>
    </source>
</reference>
<feature type="transmembrane region" description="Helical" evidence="2">
    <location>
        <begin position="63"/>
        <end position="86"/>
    </location>
</feature>
<organism evidence="3 4">
    <name type="scientific">Actinacidiphila alni</name>
    <dbReference type="NCBI Taxonomy" id="380248"/>
    <lineage>
        <taxon>Bacteria</taxon>
        <taxon>Bacillati</taxon>
        <taxon>Actinomycetota</taxon>
        <taxon>Actinomycetes</taxon>
        <taxon>Kitasatosporales</taxon>
        <taxon>Streptomycetaceae</taxon>
        <taxon>Actinacidiphila</taxon>
    </lineage>
</organism>
<feature type="transmembrane region" description="Helical" evidence="2">
    <location>
        <begin position="191"/>
        <end position="208"/>
    </location>
</feature>
<evidence type="ECO:0000256" key="2">
    <source>
        <dbReference type="SAM" id="Phobius"/>
    </source>
</evidence>
<keyword evidence="2" id="KW-1133">Transmembrane helix</keyword>
<keyword evidence="2" id="KW-0812">Transmembrane</keyword>
<feature type="transmembrane region" description="Helical" evidence="2">
    <location>
        <begin position="37"/>
        <end position="57"/>
    </location>
</feature>
<name>A0A1I2IM69_9ACTN</name>
<evidence type="ECO:0000313" key="4">
    <source>
        <dbReference type="Proteomes" id="UP000199323"/>
    </source>
</evidence>
<accession>A0A1I2IM69</accession>
<feature type="transmembrane region" description="Helical" evidence="2">
    <location>
        <begin position="93"/>
        <end position="116"/>
    </location>
</feature>
<dbReference type="OrthoDB" id="10016082at2"/>
<feature type="region of interest" description="Disordered" evidence="1">
    <location>
        <begin position="221"/>
        <end position="249"/>
    </location>
</feature>
<gene>
    <name evidence="3" type="ORF">SAMN05216251_1144</name>
</gene>
<dbReference type="STRING" id="380248.SAMN05216251_1144"/>
<dbReference type="Proteomes" id="UP000199323">
    <property type="component" value="Unassembled WGS sequence"/>
</dbReference>